<evidence type="ECO:0000259" key="1">
    <source>
        <dbReference type="Pfam" id="PF03235"/>
    </source>
</evidence>
<dbReference type="InterPro" id="IPR011089">
    <property type="entry name" value="GmrSD_C"/>
</dbReference>
<keyword evidence="4" id="KW-1185">Reference proteome</keyword>
<feature type="domain" description="GmrSD restriction endonucleases N-terminal" evidence="1">
    <location>
        <begin position="10"/>
        <end position="219"/>
    </location>
</feature>
<organism evidence="3 4">
    <name type="scientific">Orbus sasakiae</name>
    <dbReference type="NCBI Taxonomy" id="1078475"/>
    <lineage>
        <taxon>Bacteria</taxon>
        <taxon>Pseudomonadati</taxon>
        <taxon>Pseudomonadota</taxon>
        <taxon>Gammaproteobacteria</taxon>
        <taxon>Orbales</taxon>
        <taxon>Orbaceae</taxon>
        <taxon>Orbus</taxon>
    </lineage>
</organism>
<name>A0ABP9N6I4_9GAMM</name>
<gene>
    <name evidence="3" type="ORF">GCM10023211_08970</name>
</gene>
<protein>
    <submittedName>
        <fullName evidence="3">DUF262 domain-containing protein</fullName>
    </submittedName>
</protein>
<dbReference type="RefSeq" id="WP_345489245.1">
    <property type="nucleotide sequence ID" value="NZ_BAABHY010000001.1"/>
</dbReference>
<dbReference type="PANTHER" id="PTHR35149">
    <property type="entry name" value="SLL5132 PROTEIN"/>
    <property type="match status" value="1"/>
</dbReference>
<accession>A0ABP9N6I4</accession>
<dbReference type="Pfam" id="PF07510">
    <property type="entry name" value="GmrSD_C"/>
    <property type="match status" value="1"/>
</dbReference>
<comment type="caution">
    <text evidence="3">The sequence shown here is derived from an EMBL/GenBank/DDBJ whole genome shotgun (WGS) entry which is preliminary data.</text>
</comment>
<proteinExistence type="predicted"/>
<evidence type="ECO:0000313" key="4">
    <source>
        <dbReference type="Proteomes" id="UP001500171"/>
    </source>
</evidence>
<dbReference type="EMBL" id="BAABHY010000001">
    <property type="protein sequence ID" value="GAA5107630.1"/>
    <property type="molecule type" value="Genomic_DNA"/>
</dbReference>
<dbReference type="PANTHER" id="PTHR35149:SF2">
    <property type="entry name" value="DUF262 DOMAIN-CONTAINING PROTEIN"/>
    <property type="match status" value="1"/>
</dbReference>
<evidence type="ECO:0000313" key="3">
    <source>
        <dbReference type="EMBL" id="GAA5107630.1"/>
    </source>
</evidence>
<sequence length="685" mass="80218">MKGEAKSFLKFLDGSDKRFIIPVYQRNYNWQIKHCKQLLDDLLTLIEQPLKPHFFGSVVSSNMENGNREDYLIIDGQQRLTTVSILLVAMVNLLEKKLVQVNDSKLKDKIKNRHLVDEYNTEFRKIRLKPINEDRQAFDALFEDEVDFIATSNVTANYYFFKNEIINKSIDLEHLYDAISRLEIIDIFLEKSDDPQLIFESLNSTGLALEEGDKIRNYILMSLPPVVQEQYYVKYWHRIEKKTEFDNYYYVSDFIKSYLTLKLGKTIVIRDIYFYFKDFAKGYQKEALLIDLLHYASLYEKLLKPTGRTNDLEPNIIRLNQLDLTVIHPFLLAILDHISKGKLTEKEAKDIFSIIESYIFRRLIVGLASNSLNKFFATLDKDISKRQNNNQSYAEICKFILLSKEQSLRFPTDEEFIEMLMTRNIYALSSGNKQYLFSRLENSNSREQINVIERLQNSEYSIEHIMPQNLNNEWKESLGQNFTEIHNKWLHTLPNLTLTAYNSKYSNHSFDVKLTIENGFKESNLRLNKFVSECYSWTEKELLARQHILEEEAKKLWPFPCSVYVSPKQEVSSYSLEDDFDFTGINLSSYEFLGEEKPFSNWKNLLGDVITSLIVLYPAKMQQLALEDGGYIAKTKLSNSYSLLGDYFIYANCNTSAKIQGLKSFFKQCDIPFEELTFNILTKSN</sequence>
<evidence type="ECO:0000259" key="2">
    <source>
        <dbReference type="Pfam" id="PF07510"/>
    </source>
</evidence>
<dbReference type="Proteomes" id="UP001500171">
    <property type="component" value="Unassembled WGS sequence"/>
</dbReference>
<feature type="domain" description="GmrSD restriction endonucleases C-terminal" evidence="2">
    <location>
        <begin position="411"/>
        <end position="549"/>
    </location>
</feature>
<dbReference type="Pfam" id="PF03235">
    <property type="entry name" value="GmrSD_N"/>
    <property type="match status" value="1"/>
</dbReference>
<reference evidence="4" key="1">
    <citation type="journal article" date="2019" name="Int. J. Syst. Evol. Microbiol.">
        <title>The Global Catalogue of Microorganisms (GCM) 10K type strain sequencing project: providing services to taxonomists for standard genome sequencing and annotation.</title>
        <authorList>
            <consortium name="The Broad Institute Genomics Platform"/>
            <consortium name="The Broad Institute Genome Sequencing Center for Infectious Disease"/>
            <person name="Wu L."/>
            <person name="Ma J."/>
        </authorList>
    </citation>
    <scope>NUCLEOTIDE SEQUENCE [LARGE SCALE GENOMIC DNA]</scope>
    <source>
        <strain evidence="4">JCM 18050</strain>
    </source>
</reference>
<dbReference type="InterPro" id="IPR004919">
    <property type="entry name" value="GmrSD_N"/>
</dbReference>